<dbReference type="KEGG" id="aaq:AOC05_17975"/>
<dbReference type="Pfam" id="PF00589">
    <property type="entry name" value="Phage_integrase"/>
    <property type="match status" value="1"/>
</dbReference>
<dbReference type="InterPro" id="IPR050090">
    <property type="entry name" value="Tyrosine_recombinase_XerCD"/>
</dbReference>
<dbReference type="RefSeq" id="WP_062008977.1">
    <property type="nucleotide sequence ID" value="NZ_CP012677.1"/>
</dbReference>
<evidence type="ECO:0000256" key="1">
    <source>
        <dbReference type="ARBA" id="ARBA00023172"/>
    </source>
</evidence>
<dbReference type="InterPro" id="IPR002104">
    <property type="entry name" value="Integrase_catalytic"/>
</dbReference>
<proteinExistence type="predicted"/>
<dbReference type="PATRIC" id="fig|656366.3.peg.3869"/>
<dbReference type="PROSITE" id="PS51898">
    <property type="entry name" value="TYR_RECOMBINASE"/>
    <property type="match status" value="1"/>
</dbReference>
<dbReference type="SUPFAM" id="SSF56349">
    <property type="entry name" value="DNA breaking-rejoining enzymes"/>
    <property type="match status" value="1"/>
</dbReference>
<dbReference type="Gene3D" id="1.10.443.10">
    <property type="entry name" value="Intergrase catalytic core"/>
    <property type="match status" value="1"/>
</dbReference>
<feature type="domain" description="Tyr recombinase" evidence="2">
    <location>
        <begin position="321"/>
        <end position="529"/>
    </location>
</feature>
<keyword evidence="4" id="KW-1185">Reference proteome</keyword>
<name>A0A0M4R131_9MICC</name>
<accession>A0A0M4R131</accession>
<protein>
    <recommendedName>
        <fullName evidence="2">Tyr recombinase domain-containing protein</fullName>
    </recommendedName>
</protein>
<dbReference type="InterPro" id="IPR011010">
    <property type="entry name" value="DNA_brk_join_enz"/>
</dbReference>
<reference evidence="4" key="1">
    <citation type="submission" date="2015-09" db="EMBL/GenBank/DDBJ databases">
        <title>Complete genome of Arthrobacter alpinus strain R3.8.</title>
        <authorList>
            <person name="See-Too W.S."/>
            <person name="Chan K.G."/>
        </authorList>
    </citation>
    <scope>NUCLEOTIDE SEQUENCE [LARGE SCALE GENOMIC DNA]</scope>
    <source>
        <strain evidence="4">R3.8</strain>
    </source>
</reference>
<dbReference type="InterPro" id="IPR013762">
    <property type="entry name" value="Integrase-like_cat_sf"/>
</dbReference>
<keyword evidence="1" id="KW-0233">DNA recombination</keyword>
<evidence type="ECO:0000313" key="4">
    <source>
        <dbReference type="Proteomes" id="UP000062833"/>
    </source>
</evidence>
<dbReference type="PANTHER" id="PTHR30349">
    <property type="entry name" value="PHAGE INTEGRASE-RELATED"/>
    <property type="match status" value="1"/>
</dbReference>
<dbReference type="AlphaFoldDB" id="A0A0M4R131"/>
<dbReference type="Proteomes" id="UP000062833">
    <property type="component" value="Chromosome"/>
</dbReference>
<sequence length="681" mass="77278">MSKTQADVRDWLNFTTSTPKAFVPCVAAGCPISADNPRVDLLLCWNHRYQLAARRSRGEILDEQSALRWLSDHVDPPFMLRIGRLNPRMQTEVKYVIQAHLDLARGPVQVRTYRDLINKGAQWKSVSLLATIEKAVGSVNKNSRSVYRFIREVLVREERRYKGYDPHHENLIYLNDLNLRTTASVRREMFEKPPLDLSRITQRWLRDGYRNWLLTILPRRGDALTGYRISVLASEVLGGQCSDQGHDPRLLGPSHMSAIINAMNRQWPNYGGAKGVFRLWRHILETGHRSSVWDHVPRAFSYNPRLHKPPTHSRTYRGDNDQGRALPVAAVAHLRNNLQDLAPYPNRDMAIAMLAVLIDTGRRPNEVVSLHRGCLQRDRHGDWILVYDNHKAGRLNRRLPIQEETADAITSWLDSRMNGPVAESQWLFPSPMPARSDKFASYGLLYGALRRLIHDVPTMEGPIKDLHGVPVDFGFGGIRPHDFRHSYAQRHVDNGTAPDELRDLLDHEDVRTTMGYYQVNDSRKRAAANLLAPLTYDRNGDKIGLSPGRRGLASIAVPYGGCTEPSNVKAGGNACPIRFQCSGCTFYRPDPSYLPDIERHLVELKTNAAQARRLNAPPYAIANFDGQVEDFKQIVDRMRTDLALLPEPDRQAITEAATILRTSRLIARPGQHLPLTVKDRP</sequence>
<dbReference type="GO" id="GO:0006310">
    <property type="term" value="P:DNA recombination"/>
    <property type="evidence" value="ECO:0007669"/>
    <property type="project" value="UniProtKB-KW"/>
</dbReference>
<evidence type="ECO:0000259" key="2">
    <source>
        <dbReference type="PROSITE" id="PS51898"/>
    </source>
</evidence>
<gene>
    <name evidence="3" type="ORF">AOC05_17975</name>
</gene>
<dbReference type="GO" id="GO:0003677">
    <property type="term" value="F:DNA binding"/>
    <property type="evidence" value="ECO:0007669"/>
    <property type="project" value="InterPro"/>
</dbReference>
<dbReference type="CDD" id="cd00397">
    <property type="entry name" value="DNA_BRE_C"/>
    <property type="match status" value="1"/>
</dbReference>
<organism evidence="3 4">
    <name type="scientific">Arthrobacter alpinus</name>
    <dbReference type="NCBI Taxonomy" id="656366"/>
    <lineage>
        <taxon>Bacteria</taxon>
        <taxon>Bacillati</taxon>
        <taxon>Actinomycetota</taxon>
        <taxon>Actinomycetes</taxon>
        <taxon>Micrococcales</taxon>
        <taxon>Micrococcaceae</taxon>
        <taxon>Arthrobacter</taxon>
    </lineage>
</organism>
<evidence type="ECO:0000313" key="3">
    <source>
        <dbReference type="EMBL" id="ALE93777.1"/>
    </source>
</evidence>
<dbReference type="GO" id="GO:0015074">
    <property type="term" value="P:DNA integration"/>
    <property type="evidence" value="ECO:0007669"/>
    <property type="project" value="InterPro"/>
</dbReference>
<dbReference type="EMBL" id="CP012677">
    <property type="protein sequence ID" value="ALE93777.1"/>
    <property type="molecule type" value="Genomic_DNA"/>
</dbReference>